<sequence length="160" mass="16925">MNQGQPPAPKPAMNPALKWGLIGCGGFLLFLAVVLAIAGILFVRKVRQVKADLAARGIQVDTSHGVRGVAFGLSVGLVRSMEPAVLLALPREEHPAANKAFADLAAKGSTFTHQDMQDLDAAMRDYNAATKALTDAGKPPFDTGAARRFVKAIQAIADRH</sequence>
<keyword evidence="1" id="KW-0812">Transmembrane</keyword>
<feature type="transmembrane region" description="Helical" evidence="1">
    <location>
        <begin position="20"/>
        <end position="43"/>
    </location>
</feature>
<keyword evidence="3" id="KW-1185">Reference proteome</keyword>
<comment type="caution">
    <text evidence="2">The sequence shown here is derived from an EMBL/GenBank/DDBJ whole genome shotgun (WGS) entry which is preliminary data.</text>
</comment>
<dbReference type="RefSeq" id="WP_285727361.1">
    <property type="nucleotide sequence ID" value="NZ_BSDD01000006.1"/>
</dbReference>
<protein>
    <submittedName>
        <fullName evidence="2">Uncharacterized protein</fullName>
    </submittedName>
</protein>
<keyword evidence="1" id="KW-0472">Membrane</keyword>
<gene>
    <name evidence="2" type="ORF">GETHPA_27870</name>
</gene>
<keyword evidence="1" id="KW-1133">Transmembrane helix</keyword>
<name>A0ABQ5Q9M5_9BACT</name>
<accession>A0ABQ5Q9M5</accession>
<dbReference type="Proteomes" id="UP001165089">
    <property type="component" value="Unassembled WGS sequence"/>
</dbReference>
<evidence type="ECO:0000313" key="2">
    <source>
        <dbReference type="EMBL" id="GLH71254.1"/>
    </source>
</evidence>
<organism evidence="2 3">
    <name type="scientific">Geothrix rubra</name>
    <dbReference type="NCBI Taxonomy" id="2927977"/>
    <lineage>
        <taxon>Bacteria</taxon>
        <taxon>Pseudomonadati</taxon>
        <taxon>Acidobacteriota</taxon>
        <taxon>Holophagae</taxon>
        <taxon>Holophagales</taxon>
        <taxon>Holophagaceae</taxon>
        <taxon>Geothrix</taxon>
    </lineage>
</organism>
<reference evidence="2 3" key="1">
    <citation type="journal article" date="2023" name="Antonie Van Leeuwenhoek">
        <title>Mesoterricola silvestris gen. nov., sp. nov., Mesoterricola sediminis sp. nov., Geothrix oryzae sp. nov., Geothrix edaphica sp. nov., Geothrix rubra sp. nov., and Geothrix limicola sp. nov., six novel members of Acidobacteriota isolated from soils.</title>
        <authorList>
            <person name="Itoh H."/>
            <person name="Sugisawa Y."/>
            <person name="Mise K."/>
            <person name="Xu Z."/>
            <person name="Kuniyasu M."/>
            <person name="Ushijima N."/>
            <person name="Kawano K."/>
            <person name="Kobayashi E."/>
            <person name="Shiratori Y."/>
            <person name="Masuda Y."/>
            <person name="Senoo K."/>
        </authorList>
    </citation>
    <scope>NUCLEOTIDE SEQUENCE [LARGE SCALE GENOMIC DNA]</scope>
    <source>
        <strain evidence="2 3">Red803</strain>
    </source>
</reference>
<dbReference type="EMBL" id="BSDD01000006">
    <property type="protein sequence ID" value="GLH71254.1"/>
    <property type="molecule type" value="Genomic_DNA"/>
</dbReference>
<proteinExistence type="predicted"/>
<evidence type="ECO:0000313" key="3">
    <source>
        <dbReference type="Proteomes" id="UP001165089"/>
    </source>
</evidence>
<evidence type="ECO:0000256" key="1">
    <source>
        <dbReference type="SAM" id="Phobius"/>
    </source>
</evidence>